<feature type="transmembrane region" description="Helical" evidence="1">
    <location>
        <begin position="6"/>
        <end position="24"/>
    </location>
</feature>
<name>A0A0B0EIN7_9BACT</name>
<evidence type="ECO:0000313" key="4">
    <source>
        <dbReference type="Proteomes" id="UP000030652"/>
    </source>
</evidence>
<reference evidence="3 4" key="1">
    <citation type="submission" date="2014-10" db="EMBL/GenBank/DDBJ databases">
        <title>Draft genome of anammox bacterium scalindua brodae, obtained using differential coverage binning of sequence data from two enrichment reactors.</title>
        <authorList>
            <person name="Speth D.R."/>
            <person name="Russ L."/>
            <person name="Kartal B."/>
            <person name="Op den Camp H.J."/>
            <person name="Dutilh B.E."/>
            <person name="Jetten M.S."/>
        </authorList>
    </citation>
    <scope>NUCLEOTIDE SEQUENCE [LARGE SCALE GENOMIC DNA]</scope>
    <source>
        <strain evidence="3">RU1</strain>
    </source>
</reference>
<dbReference type="EMBL" id="JRYO01000169">
    <property type="protein sequence ID" value="KHE91861.1"/>
    <property type="molecule type" value="Genomic_DNA"/>
</dbReference>
<dbReference type="InterPro" id="IPR045584">
    <property type="entry name" value="Pilin-like"/>
</dbReference>
<gene>
    <name evidence="3" type="ORF">SCABRO_02387</name>
</gene>
<evidence type="ECO:0000256" key="1">
    <source>
        <dbReference type="SAM" id="Phobius"/>
    </source>
</evidence>
<accession>A0A0B0EIN7</accession>
<sequence>MELLVVIGIIIIIAAAIVTVIPGMRQKTQENATKAFMERLEIAIEQYHDDNRAYPLTTIKELKKALQPPPEDRSKQYIEFGDSEVNGDDIVDYWGNPFVYTTPGTQNTGTYDLYSLGVDGTSASNGNDADDINNWSR</sequence>
<dbReference type="SUPFAM" id="SSF54523">
    <property type="entry name" value="Pili subunits"/>
    <property type="match status" value="1"/>
</dbReference>
<dbReference type="Pfam" id="PF08334">
    <property type="entry name" value="T2SSG"/>
    <property type="match status" value="1"/>
</dbReference>
<feature type="domain" description="Type II secretion system protein GspG C-terminal" evidence="2">
    <location>
        <begin position="25"/>
        <end position="135"/>
    </location>
</feature>
<dbReference type="AlphaFoldDB" id="A0A0B0EIN7"/>
<keyword evidence="1" id="KW-0812">Transmembrane</keyword>
<dbReference type="Gene3D" id="3.30.700.10">
    <property type="entry name" value="Glycoprotein, Type 4 Pilin"/>
    <property type="match status" value="1"/>
</dbReference>
<protein>
    <submittedName>
        <fullName evidence="3">Secretory pathway protein</fullName>
    </submittedName>
</protein>
<dbReference type="eggNOG" id="COG4968">
    <property type="taxonomic scope" value="Bacteria"/>
</dbReference>
<comment type="caution">
    <text evidence="3">The sequence shown here is derived from an EMBL/GenBank/DDBJ whole genome shotgun (WGS) entry which is preliminary data.</text>
</comment>
<evidence type="ECO:0000313" key="3">
    <source>
        <dbReference type="EMBL" id="KHE91861.1"/>
    </source>
</evidence>
<keyword evidence="1" id="KW-1133">Transmembrane helix</keyword>
<proteinExistence type="predicted"/>
<keyword evidence="1" id="KW-0472">Membrane</keyword>
<organism evidence="3 4">
    <name type="scientific">Candidatus Scalindua brodae</name>
    <dbReference type="NCBI Taxonomy" id="237368"/>
    <lineage>
        <taxon>Bacteria</taxon>
        <taxon>Pseudomonadati</taxon>
        <taxon>Planctomycetota</taxon>
        <taxon>Candidatus Brocadiia</taxon>
        <taxon>Candidatus Brocadiales</taxon>
        <taxon>Candidatus Scalinduaceae</taxon>
        <taxon>Candidatus Scalindua</taxon>
    </lineage>
</organism>
<dbReference type="Proteomes" id="UP000030652">
    <property type="component" value="Unassembled WGS sequence"/>
</dbReference>
<evidence type="ECO:0000259" key="2">
    <source>
        <dbReference type="Pfam" id="PF08334"/>
    </source>
</evidence>
<dbReference type="InterPro" id="IPR013545">
    <property type="entry name" value="T2SS_protein-GspG_C"/>
</dbReference>